<evidence type="ECO:0000256" key="3">
    <source>
        <dbReference type="ARBA" id="ARBA00023172"/>
    </source>
</evidence>
<dbReference type="PANTHER" id="PTHR30461:SF2">
    <property type="entry name" value="SERINE RECOMBINASE PINE-RELATED"/>
    <property type="match status" value="1"/>
</dbReference>
<dbReference type="PROSITE" id="PS00397">
    <property type="entry name" value="RECOMBINASES_1"/>
    <property type="match status" value="1"/>
</dbReference>
<keyword evidence="2" id="KW-0238">DNA-binding</keyword>
<keyword evidence="8" id="KW-1185">Reference proteome</keyword>
<evidence type="ECO:0000256" key="2">
    <source>
        <dbReference type="ARBA" id="ARBA00023125"/>
    </source>
</evidence>
<dbReference type="GO" id="GO:0015074">
    <property type="term" value="P:DNA integration"/>
    <property type="evidence" value="ECO:0007669"/>
    <property type="project" value="UniProtKB-KW"/>
</dbReference>
<accession>A0A9X2AR68</accession>
<evidence type="ECO:0000256" key="5">
    <source>
        <dbReference type="PROSITE-ProRule" id="PRU10137"/>
    </source>
</evidence>
<dbReference type="InterPro" id="IPR050639">
    <property type="entry name" value="SSR_resolvase"/>
</dbReference>
<dbReference type="Proteomes" id="UP001139447">
    <property type="component" value="Unassembled WGS sequence"/>
</dbReference>
<evidence type="ECO:0000256" key="1">
    <source>
        <dbReference type="ARBA" id="ARBA00022908"/>
    </source>
</evidence>
<proteinExistence type="predicted"/>
<dbReference type="EMBL" id="JALGBI010000002">
    <property type="protein sequence ID" value="MCJ0765337.1"/>
    <property type="molecule type" value="Genomic_DNA"/>
</dbReference>
<evidence type="ECO:0000259" key="6">
    <source>
        <dbReference type="PROSITE" id="PS51736"/>
    </source>
</evidence>
<dbReference type="SUPFAM" id="SSF53041">
    <property type="entry name" value="Resolvase-like"/>
    <property type="match status" value="1"/>
</dbReference>
<dbReference type="GO" id="GO:0003677">
    <property type="term" value="F:DNA binding"/>
    <property type="evidence" value="ECO:0007669"/>
    <property type="project" value="UniProtKB-KW"/>
</dbReference>
<reference evidence="7" key="1">
    <citation type="submission" date="2022-03" db="EMBL/GenBank/DDBJ databases">
        <authorList>
            <person name="Woo C.Y."/>
        </authorList>
    </citation>
    <scope>NUCLEOTIDE SEQUENCE</scope>
    <source>
        <strain evidence="7">CYS-02</strain>
    </source>
</reference>
<dbReference type="Pfam" id="PF00239">
    <property type="entry name" value="Resolvase"/>
    <property type="match status" value="1"/>
</dbReference>
<feature type="active site" description="O-(5'-phospho-DNA)-serine intermediate" evidence="4 5">
    <location>
        <position position="10"/>
    </location>
</feature>
<dbReference type="SMART" id="SM00857">
    <property type="entry name" value="Resolvase"/>
    <property type="match status" value="1"/>
</dbReference>
<name>A0A9X2AR68_9BURK</name>
<organism evidence="7 8">
    <name type="scientific">Variovorax terrae</name>
    <dbReference type="NCBI Taxonomy" id="2923278"/>
    <lineage>
        <taxon>Bacteria</taxon>
        <taxon>Pseudomonadati</taxon>
        <taxon>Pseudomonadota</taxon>
        <taxon>Betaproteobacteria</taxon>
        <taxon>Burkholderiales</taxon>
        <taxon>Comamonadaceae</taxon>
        <taxon>Variovorax</taxon>
    </lineage>
</organism>
<comment type="caution">
    <text evidence="7">The sequence shown here is derived from an EMBL/GenBank/DDBJ whole genome shotgun (WGS) entry which is preliminary data.</text>
</comment>
<evidence type="ECO:0000256" key="4">
    <source>
        <dbReference type="PIRSR" id="PIRSR606118-50"/>
    </source>
</evidence>
<evidence type="ECO:0000313" key="8">
    <source>
        <dbReference type="Proteomes" id="UP001139447"/>
    </source>
</evidence>
<dbReference type="PROSITE" id="PS51736">
    <property type="entry name" value="RECOMBINASES_3"/>
    <property type="match status" value="1"/>
</dbReference>
<dbReference type="Gene3D" id="3.40.50.1390">
    <property type="entry name" value="Resolvase, N-terminal catalytic domain"/>
    <property type="match status" value="1"/>
</dbReference>
<sequence>MRKVGYARVSTVDQDTSLQMDALKRAGVRTVFREAGSGVGPRPELQRAIASLSSGDLLVVWKIDRVARGLGDLIGILGRLKSVGAAITSLTEPLDTSSPIGEFTFQILGAVAQLERSMIRERVMAGQAAARARGKTWGTPRALADWEVAAAAEAWRSGWYMQSTLAEMLGVSVACLRDHIHRYEGRGRWAEARRLRLPQ</sequence>
<feature type="domain" description="Resolvase/invertase-type recombinase catalytic" evidence="6">
    <location>
        <begin position="2"/>
        <end position="134"/>
    </location>
</feature>
<dbReference type="InterPro" id="IPR006118">
    <property type="entry name" value="Recombinase_CS"/>
</dbReference>
<gene>
    <name evidence="7" type="ORF">MMF98_19160</name>
</gene>
<dbReference type="GO" id="GO:0000150">
    <property type="term" value="F:DNA strand exchange activity"/>
    <property type="evidence" value="ECO:0007669"/>
    <property type="project" value="InterPro"/>
</dbReference>
<dbReference type="InterPro" id="IPR036162">
    <property type="entry name" value="Resolvase-like_N_sf"/>
</dbReference>
<keyword evidence="1" id="KW-0229">DNA integration</keyword>
<dbReference type="AlphaFoldDB" id="A0A9X2AR68"/>
<evidence type="ECO:0000313" key="7">
    <source>
        <dbReference type="EMBL" id="MCJ0765337.1"/>
    </source>
</evidence>
<dbReference type="CDD" id="cd03768">
    <property type="entry name" value="SR_ResInv"/>
    <property type="match status" value="1"/>
</dbReference>
<dbReference type="PROSITE" id="PS00398">
    <property type="entry name" value="RECOMBINASES_2"/>
    <property type="match status" value="1"/>
</dbReference>
<keyword evidence="3" id="KW-0233">DNA recombination</keyword>
<dbReference type="PANTHER" id="PTHR30461">
    <property type="entry name" value="DNA-INVERTASE FROM LAMBDOID PROPHAGE"/>
    <property type="match status" value="1"/>
</dbReference>
<protein>
    <submittedName>
        <fullName evidence="7">Recombinase family protein</fullName>
    </submittedName>
</protein>
<dbReference type="InterPro" id="IPR006119">
    <property type="entry name" value="Resolv_N"/>
</dbReference>